<proteinExistence type="predicted"/>
<name>A0A8J3DSC7_9HYPH</name>
<sequence>MSLMTLIVADHSSHTFSVEGPMSDDTTWTAAVAAAIHEAKNVSCTTGSENPRNEADEYMKLMRYTQVAKGSIVARPL</sequence>
<reference evidence="1" key="2">
    <citation type="submission" date="2020-09" db="EMBL/GenBank/DDBJ databases">
        <authorList>
            <person name="Sun Q."/>
            <person name="Kim S."/>
        </authorList>
    </citation>
    <scope>NUCLEOTIDE SEQUENCE</scope>
    <source>
        <strain evidence="1">KCTC 42097</strain>
    </source>
</reference>
<protein>
    <submittedName>
        <fullName evidence="1">Uncharacterized protein</fullName>
    </submittedName>
</protein>
<dbReference type="AlphaFoldDB" id="A0A8J3DSC7"/>
<keyword evidence="2" id="KW-1185">Reference proteome</keyword>
<dbReference type="EMBL" id="BMZO01000011">
    <property type="protein sequence ID" value="GHC79420.1"/>
    <property type="molecule type" value="Genomic_DNA"/>
</dbReference>
<gene>
    <name evidence="1" type="ORF">GCM10010136_31940</name>
</gene>
<accession>A0A8J3DSC7</accession>
<organism evidence="1 2">
    <name type="scientific">Limoniibacter endophyticus</name>
    <dbReference type="NCBI Taxonomy" id="1565040"/>
    <lineage>
        <taxon>Bacteria</taxon>
        <taxon>Pseudomonadati</taxon>
        <taxon>Pseudomonadota</taxon>
        <taxon>Alphaproteobacteria</taxon>
        <taxon>Hyphomicrobiales</taxon>
        <taxon>Bartonellaceae</taxon>
        <taxon>Limoniibacter</taxon>
    </lineage>
</organism>
<evidence type="ECO:0000313" key="2">
    <source>
        <dbReference type="Proteomes" id="UP000641137"/>
    </source>
</evidence>
<reference evidence="1" key="1">
    <citation type="journal article" date="2014" name="Int. J. Syst. Evol. Microbiol.">
        <title>Complete genome sequence of Corynebacterium casei LMG S-19264T (=DSM 44701T), isolated from a smear-ripened cheese.</title>
        <authorList>
            <consortium name="US DOE Joint Genome Institute (JGI-PGF)"/>
            <person name="Walter F."/>
            <person name="Albersmeier A."/>
            <person name="Kalinowski J."/>
            <person name="Ruckert C."/>
        </authorList>
    </citation>
    <scope>NUCLEOTIDE SEQUENCE</scope>
    <source>
        <strain evidence="1">KCTC 42097</strain>
    </source>
</reference>
<evidence type="ECO:0000313" key="1">
    <source>
        <dbReference type="EMBL" id="GHC79420.1"/>
    </source>
</evidence>
<dbReference type="Proteomes" id="UP000641137">
    <property type="component" value="Unassembled WGS sequence"/>
</dbReference>
<comment type="caution">
    <text evidence="1">The sequence shown here is derived from an EMBL/GenBank/DDBJ whole genome shotgun (WGS) entry which is preliminary data.</text>
</comment>